<keyword evidence="2" id="KW-1185">Reference proteome</keyword>
<dbReference type="HOGENOM" id="CLU_2380965_0_0_9"/>
<protein>
    <submittedName>
        <fullName evidence="1">Uncharacterized protein</fullName>
    </submittedName>
</protein>
<dbReference type="RefSeq" id="WP_013657717.1">
    <property type="nucleotide sequence ID" value="NC_015275.1"/>
</dbReference>
<accession>F2JK09</accession>
<dbReference type="AlphaFoldDB" id="F2JK09"/>
<proteinExistence type="predicted"/>
<dbReference type="EMBL" id="CP002582">
    <property type="protein sequence ID" value="ADZ84424.1"/>
    <property type="molecule type" value="Genomic_DNA"/>
</dbReference>
<sequence>MEELIQEYIKRLDGITVEEWETLKIVFDNKVKLNKDLERISVSKAAQIMHLDPHFIRLCLQDGTFSFGVAKKKPGNKKWSYYISPKLFYEYVGK</sequence>
<evidence type="ECO:0000313" key="1">
    <source>
        <dbReference type="EMBL" id="ADZ84424.1"/>
    </source>
</evidence>
<gene>
    <name evidence="1" type="ordered locus">Clole_2724</name>
</gene>
<reference evidence="1 2" key="1">
    <citation type="journal article" date="2011" name="J. Bacteriol.">
        <title>Complete genome sequence of the cellulose-degrading bacterium Cellulosilyticum lentocellum.</title>
        <authorList>
            <consortium name="US DOE Joint Genome Institute"/>
            <person name="Miller D.A."/>
            <person name="Suen G."/>
            <person name="Bruce D."/>
            <person name="Copeland A."/>
            <person name="Cheng J.F."/>
            <person name="Detter C."/>
            <person name="Goodwin L.A."/>
            <person name="Han C.S."/>
            <person name="Hauser L.J."/>
            <person name="Land M.L."/>
            <person name="Lapidus A."/>
            <person name="Lucas S."/>
            <person name="Meincke L."/>
            <person name="Pitluck S."/>
            <person name="Tapia R."/>
            <person name="Teshima H."/>
            <person name="Woyke T."/>
            <person name="Fox B.G."/>
            <person name="Angert E.R."/>
            <person name="Currie C.R."/>
        </authorList>
    </citation>
    <scope>NUCLEOTIDE SEQUENCE [LARGE SCALE GENOMIC DNA]</scope>
    <source>
        <strain evidence="2">ATCC 49066 / DSM 5427 / NCIMB 11756 / RHM5</strain>
    </source>
</reference>
<evidence type="ECO:0000313" key="2">
    <source>
        <dbReference type="Proteomes" id="UP000008467"/>
    </source>
</evidence>
<dbReference type="KEGG" id="cle:Clole_2724"/>
<dbReference type="Proteomes" id="UP000008467">
    <property type="component" value="Chromosome"/>
</dbReference>
<organism evidence="1 2">
    <name type="scientific">Cellulosilyticum lentocellum (strain ATCC 49066 / DSM 5427 / NCIMB 11756 / RHM5)</name>
    <name type="common">Clostridium lentocellum</name>
    <dbReference type="NCBI Taxonomy" id="642492"/>
    <lineage>
        <taxon>Bacteria</taxon>
        <taxon>Bacillati</taxon>
        <taxon>Bacillota</taxon>
        <taxon>Clostridia</taxon>
        <taxon>Lachnospirales</taxon>
        <taxon>Cellulosilyticaceae</taxon>
        <taxon>Cellulosilyticum</taxon>
    </lineage>
</organism>
<name>F2JK09_CELLD</name>